<reference evidence="11" key="1">
    <citation type="submission" date="2025-08" db="UniProtKB">
        <authorList>
            <consortium name="Ensembl"/>
        </authorList>
    </citation>
    <scope>IDENTIFICATION</scope>
</reference>
<feature type="compositionally biased region" description="Polar residues" evidence="7">
    <location>
        <begin position="728"/>
        <end position="742"/>
    </location>
</feature>
<dbReference type="Pfam" id="PF23405">
    <property type="entry name" value="WD40_APC4_C-half"/>
    <property type="match status" value="1"/>
</dbReference>
<evidence type="ECO:0000259" key="9">
    <source>
        <dbReference type="Pfam" id="PF12896"/>
    </source>
</evidence>
<dbReference type="InterPro" id="IPR056358">
    <property type="entry name" value="APC4_C"/>
</dbReference>
<name>A0A8D2J5B6_VARKO</name>
<evidence type="ECO:0000259" key="8">
    <source>
        <dbReference type="Pfam" id="PF12894"/>
    </source>
</evidence>
<feature type="domain" description="Anaphase-promoting complex subunit 4 long" evidence="9">
    <location>
        <begin position="204"/>
        <end position="402"/>
    </location>
</feature>
<comment type="function">
    <text evidence="6">Component of the anaphase promoting complex/cyclosome (APC/C), a cell cycle-regulated E3 ubiquitin ligase that controls progression through mitosis and the G1 phase of the cell cycle.</text>
</comment>
<dbReference type="InterPro" id="IPR024789">
    <property type="entry name" value="APC4"/>
</dbReference>
<dbReference type="PANTHER" id="PTHR13260:SF0">
    <property type="entry name" value="ANAPHASE-PROMOTING COMPLEX SUBUNIT 4"/>
    <property type="match status" value="1"/>
</dbReference>
<evidence type="ECO:0000256" key="2">
    <source>
        <dbReference type="ARBA" id="ARBA00022618"/>
    </source>
</evidence>
<evidence type="ECO:0000259" key="10">
    <source>
        <dbReference type="Pfam" id="PF23405"/>
    </source>
</evidence>
<organism evidence="11 12">
    <name type="scientific">Varanus komodoensis</name>
    <name type="common">Komodo dragon</name>
    <dbReference type="NCBI Taxonomy" id="61221"/>
    <lineage>
        <taxon>Eukaryota</taxon>
        <taxon>Metazoa</taxon>
        <taxon>Chordata</taxon>
        <taxon>Craniata</taxon>
        <taxon>Vertebrata</taxon>
        <taxon>Euteleostomi</taxon>
        <taxon>Lepidosauria</taxon>
        <taxon>Squamata</taxon>
        <taxon>Bifurcata</taxon>
        <taxon>Unidentata</taxon>
        <taxon>Episquamata</taxon>
        <taxon>Toxicofera</taxon>
        <taxon>Anguimorpha</taxon>
        <taxon>Paleoanguimorpha</taxon>
        <taxon>Varanoidea</taxon>
        <taxon>Varanidae</taxon>
        <taxon>Varanus</taxon>
    </lineage>
</organism>
<dbReference type="InterPro" id="IPR036322">
    <property type="entry name" value="WD40_repeat_dom_sf"/>
</dbReference>
<keyword evidence="3 6" id="KW-0498">Mitosis</keyword>
<dbReference type="GO" id="GO:0034399">
    <property type="term" value="C:nuclear periphery"/>
    <property type="evidence" value="ECO:0007669"/>
    <property type="project" value="TreeGrafter"/>
</dbReference>
<dbReference type="Pfam" id="PF12894">
    <property type="entry name" value="ANAPC4_WD40"/>
    <property type="match status" value="1"/>
</dbReference>
<dbReference type="PIRSF" id="PIRSF037303">
    <property type="entry name" value="APC4"/>
    <property type="match status" value="1"/>
</dbReference>
<dbReference type="GO" id="GO:0005680">
    <property type="term" value="C:anaphase-promoting complex"/>
    <property type="evidence" value="ECO:0007669"/>
    <property type="project" value="UniProtKB-UniRule"/>
</dbReference>
<evidence type="ECO:0000256" key="7">
    <source>
        <dbReference type="SAM" id="MobiDB-lite"/>
    </source>
</evidence>
<comment type="similarity">
    <text evidence="6">Belongs to the APC4 family.</text>
</comment>
<keyword evidence="4 6" id="KW-0833">Ubl conjugation pathway</keyword>
<feature type="domain" description="Anaphase-promoting complex subunit 4-like WD40" evidence="8">
    <location>
        <begin position="19"/>
        <end position="110"/>
    </location>
</feature>
<dbReference type="Pfam" id="PF12896">
    <property type="entry name" value="ANAPC4"/>
    <property type="match status" value="1"/>
</dbReference>
<evidence type="ECO:0000313" key="12">
    <source>
        <dbReference type="Proteomes" id="UP000694545"/>
    </source>
</evidence>
<feature type="domain" description="Anaphase-promoting complex subunit 4 C-terminal half WD40" evidence="10">
    <location>
        <begin position="539"/>
        <end position="709"/>
    </location>
</feature>
<dbReference type="InterPro" id="IPR024790">
    <property type="entry name" value="APC4_long_dom"/>
</dbReference>
<dbReference type="InterPro" id="IPR017169">
    <property type="entry name" value="APC4_metazoa"/>
</dbReference>
<evidence type="ECO:0000256" key="4">
    <source>
        <dbReference type="ARBA" id="ARBA00022786"/>
    </source>
</evidence>
<evidence type="ECO:0000313" key="11">
    <source>
        <dbReference type="Ensembl" id="ENSVKKP00000010567.1"/>
    </source>
</evidence>
<keyword evidence="5 6" id="KW-0131">Cell cycle</keyword>
<accession>A0A8D2J5B6</accession>
<feature type="compositionally biased region" description="Acidic residues" evidence="7">
    <location>
        <begin position="713"/>
        <end position="725"/>
    </location>
</feature>
<evidence type="ECO:0000256" key="1">
    <source>
        <dbReference type="ARBA" id="ARBA00016067"/>
    </source>
</evidence>
<dbReference type="GO" id="GO:0070979">
    <property type="term" value="P:protein K11-linked ubiquitination"/>
    <property type="evidence" value="ECO:0007669"/>
    <property type="project" value="UniProtKB-UniRule"/>
</dbReference>
<dbReference type="Ensembl" id="ENSVKKT00000010825.1">
    <property type="protein sequence ID" value="ENSVKKP00000010567.1"/>
    <property type="gene ID" value="ENSVKKG00000006429.1"/>
</dbReference>
<dbReference type="InterPro" id="IPR015943">
    <property type="entry name" value="WD40/YVTN_repeat-like_dom_sf"/>
</dbReference>
<dbReference type="InterPro" id="IPR024977">
    <property type="entry name" value="Apc4-like_WD40_dom"/>
</dbReference>
<evidence type="ECO:0000256" key="5">
    <source>
        <dbReference type="ARBA" id="ARBA00023306"/>
    </source>
</evidence>
<reference evidence="11" key="2">
    <citation type="submission" date="2025-09" db="UniProtKB">
        <authorList>
            <consortium name="Ensembl"/>
        </authorList>
    </citation>
    <scope>IDENTIFICATION</scope>
</reference>
<feature type="compositionally biased region" description="Acidic residues" evidence="7">
    <location>
        <begin position="755"/>
        <end position="768"/>
    </location>
</feature>
<dbReference type="SUPFAM" id="SSF50978">
    <property type="entry name" value="WD40 repeat-like"/>
    <property type="match status" value="1"/>
</dbReference>
<dbReference type="GO" id="GO:0030071">
    <property type="term" value="P:regulation of mitotic metaphase/anaphase transition"/>
    <property type="evidence" value="ECO:0007669"/>
    <property type="project" value="UniProtKB-UniRule"/>
</dbReference>
<sequence>MPAFRQVGEKQLPQEVIFMAWSPKRDLIALANKAGEVLLHRHANFQRVWSLPPSESTGKEVTALAWRPDGKILAFGLADTKRVILCDVEKPESLHCFSVAAPITYMHWMEVTEESSVLTSFYNAEDESSLLLPKLPALPKKLNALVLGGNAGLIEIYAYGMYKIATVTGVTGSCLALCLSSDLKSLSVVTKVEVSPESQPEITYFQLDTSLLSTYLPEVTRMARKFTHISTLLQYIKLSLTCMCEAWEEILMQMDSRLTKFVQEKNTTTSVQDEFMQLLLWGKASLELQALLMNQLTVKGLKKLGQSMESSYSSIQKLVISHLQSGSEALLYHLSELKGMASWKQKYESLGLDASGIEEAITAVGSFILKANELLQVIDSSMKNFKAFFRWLYVAMLRMSEDHVPPELNKMTQKDITFVADFLTEHFNEAPELYNRKGKYFNVERVGQYLKDEDDDLVSPPNTEGNQWFNFLQNSSHLKESPLLFPYYPQKSLHFVKRRMEAIIDQCLQKPADVIGKSVHQALYSFSFFPNGHSNYPCRWNDKSSNLHYVLFTMLENSVSKIYILRRHTDISRSANNGLLAVDFGNFLNNSISESSGTNLYSCLDAHFYDDETITVVVAENTEQEGKDRILAQLPLSSIYLDEDEELEFSWNSSQRLDLQSEDIPTRTVTIEGQWRVLENMKAQYVAVNGIRKVSCVLSSNLRHIRVFEMDVEDDGEAEEEEEEETAQHVSTGQEEVSQSADNLEDSICVGCSEPADETEELESSPHA</sequence>
<dbReference type="Gene3D" id="2.130.10.10">
    <property type="entry name" value="YVTN repeat-like/Quinoprotein amine dehydrogenase"/>
    <property type="match status" value="1"/>
</dbReference>
<comment type="pathway">
    <text evidence="6">Protein modification; protein ubiquitination.</text>
</comment>
<evidence type="ECO:0000256" key="3">
    <source>
        <dbReference type="ARBA" id="ARBA00022776"/>
    </source>
</evidence>
<dbReference type="AlphaFoldDB" id="A0A8D2J5B6"/>
<proteinExistence type="inferred from homology"/>
<evidence type="ECO:0000256" key="6">
    <source>
        <dbReference type="PIRNR" id="PIRNR037303"/>
    </source>
</evidence>
<protein>
    <recommendedName>
        <fullName evidence="1 6">Anaphase-promoting complex subunit 4</fullName>
    </recommendedName>
    <alternativeName>
        <fullName evidence="6">Cyclosome subunit 4</fullName>
    </alternativeName>
</protein>
<dbReference type="GO" id="GO:0031145">
    <property type="term" value="P:anaphase-promoting complex-dependent catabolic process"/>
    <property type="evidence" value="ECO:0007669"/>
    <property type="project" value="UniProtKB-UniRule"/>
</dbReference>
<keyword evidence="2 6" id="KW-0132">Cell division</keyword>
<dbReference type="PANTHER" id="PTHR13260">
    <property type="entry name" value="ANAPHASE PROMOTING COMPLEX SUBUNIT 4 APC4"/>
    <property type="match status" value="1"/>
</dbReference>
<feature type="region of interest" description="Disordered" evidence="7">
    <location>
        <begin position="713"/>
        <end position="768"/>
    </location>
</feature>
<dbReference type="GO" id="GO:0051301">
    <property type="term" value="P:cell division"/>
    <property type="evidence" value="ECO:0007669"/>
    <property type="project" value="UniProtKB-KW"/>
</dbReference>
<dbReference type="UniPathway" id="UPA00143"/>
<keyword evidence="12" id="KW-1185">Reference proteome</keyword>
<dbReference type="Proteomes" id="UP000694545">
    <property type="component" value="Unplaced"/>
</dbReference>